<dbReference type="RefSeq" id="WP_146653595.1">
    <property type="nucleotide sequence ID" value="NZ_CP012333.1"/>
</dbReference>
<dbReference type="EMBL" id="CP012333">
    <property type="protein sequence ID" value="AKV02721.1"/>
    <property type="molecule type" value="Genomic_DNA"/>
</dbReference>
<dbReference type="STRING" id="1391654.AKJ09_09384"/>
<feature type="compositionally biased region" description="Low complexity" evidence="1">
    <location>
        <begin position="55"/>
        <end position="73"/>
    </location>
</feature>
<dbReference type="OrthoDB" id="5496601at2"/>
<dbReference type="KEGG" id="llu:AKJ09_09384"/>
<protein>
    <submittedName>
        <fullName evidence="2">Uncharacterized protein</fullName>
    </submittedName>
</protein>
<evidence type="ECO:0000256" key="1">
    <source>
        <dbReference type="SAM" id="MobiDB-lite"/>
    </source>
</evidence>
<organism evidence="2 3">
    <name type="scientific">Labilithrix luteola</name>
    <dbReference type="NCBI Taxonomy" id="1391654"/>
    <lineage>
        <taxon>Bacteria</taxon>
        <taxon>Pseudomonadati</taxon>
        <taxon>Myxococcota</taxon>
        <taxon>Polyangia</taxon>
        <taxon>Polyangiales</taxon>
        <taxon>Labilitrichaceae</taxon>
        <taxon>Labilithrix</taxon>
    </lineage>
</organism>
<feature type="region of interest" description="Disordered" evidence="1">
    <location>
        <begin position="30"/>
        <end position="73"/>
    </location>
</feature>
<name>A0A0K1QAC6_9BACT</name>
<dbReference type="Proteomes" id="UP000064967">
    <property type="component" value="Chromosome"/>
</dbReference>
<dbReference type="PATRIC" id="fig|1391654.3.peg.9509"/>
<evidence type="ECO:0000313" key="3">
    <source>
        <dbReference type="Proteomes" id="UP000064967"/>
    </source>
</evidence>
<sequence length="503" mass="51029">MRGYLTFFVIAVMSLGLVFLLVTRSRSPHDAPAEIVPPPVASAADAGADAKDASAPEAGVAAKDASAPDAAPAPKSVLRPLRIASLGWELVAAGAAMATPDAGAAPTFELAPETSLDAIEARLARGGADPTGADVAIVPLPSFIVSYERLRALDPRAFMVVGFSRGREEMHAAPGALLKAPPAADEVKLVALGPSMTDPGARAMGSDSATALGLFALDTLGVASARVRFIMPGSPEAKAASYAAVVKGAADDRKLVFSTADASRFVPIVAVAPRSLIDSDEGRLRELARAWFEGLDRAGKDASGVARRLANKDGLPLAAGVGGAPEAIALLERLGQIEPAKLSDQQLWIGPSARPSASLSKLTQHTWQLLRGGGLTAAAAPEGLPIDPRVVLAIAPAPPKVEAPAADATAGATFAPAPAKATPILAYRADSSADADSVAAEIGFLANVFERAAFRVSAKGGDKAAKAIAAAARDKEGVAATRLSTTATEPTGAFASVEILVLP</sequence>
<gene>
    <name evidence="2" type="ORF">AKJ09_09384</name>
</gene>
<evidence type="ECO:0000313" key="2">
    <source>
        <dbReference type="EMBL" id="AKV02721.1"/>
    </source>
</evidence>
<accession>A0A0K1QAC6</accession>
<dbReference type="AlphaFoldDB" id="A0A0K1QAC6"/>
<keyword evidence="3" id="KW-1185">Reference proteome</keyword>
<proteinExistence type="predicted"/>
<reference evidence="2 3" key="1">
    <citation type="submission" date="2015-08" db="EMBL/GenBank/DDBJ databases">
        <authorList>
            <person name="Babu N.S."/>
            <person name="Beckwith C.J."/>
            <person name="Beseler K.G."/>
            <person name="Brison A."/>
            <person name="Carone J.V."/>
            <person name="Caskin T.P."/>
            <person name="Diamond M."/>
            <person name="Durham M.E."/>
            <person name="Foxe J.M."/>
            <person name="Go M."/>
            <person name="Henderson B.A."/>
            <person name="Jones I.B."/>
            <person name="McGettigan J.A."/>
            <person name="Micheletti S.J."/>
            <person name="Nasrallah M.E."/>
            <person name="Ortiz D."/>
            <person name="Piller C.R."/>
            <person name="Privatt S.R."/>
            <person name="Schneider S.L."/>
            <person name="Sharp S."/>
            <person name="Smith T.C."/>
            <person name="Stanton J.D."/>
            <person name="Ullery H.E."/>
            <person name="Wilson R.J."/>
            <person name="Serrano M.G."/>
            <person name="Buck G."/>
            <person name="Lee V."/>
            <person name="Wang Y."/>
            <person name="Carvalho R."/>
            <person name="Voegtly L."/>
            <person name="Shi R."/>
            <person name="Duckworth R."/>
            <person name="Johnson A."/>
            <person name="Loviza R."/>
            <person name="Walstead R."/>
            <person name="Shah Z."/>
            <person name="Kiflezghi M."/>
            <person name="Wade K."/>
            <person name="Ball S.L."/>
            <person name="Bradley K.W."/>
            <person name="Asai D.J."/>
            <person name="Bowman C.A."/>
            <person name="Russell D.A."/>
            <person name="Pope W.H."/>
            <person name="Jacobs-Sera D."/>
            <person name="Hendrix R.W."/>
            <person name="Hatfull G.F."/>
        </authorList>
    </citation>
    <scope>NUCLEOTIDE SEQUENCE [LARGE SCALE GENOMIC DNA]</scope>
    <source>
        <strain evidence="2 3">DSM 27648</strain>
    </source>
</reference>